<organism evidence="14 15">
    <name type="scientific">Acipenser oxyrinchus oxyrinchus</name>
    <dbReference type="NCBI Taxonomy" id="40147"/>
    <lineage>
        <taxon>Eukaryota</taxon>
        <taxon>Metazoa</taxon>
        <taxon>Chordata</taxon>
        <taxon>Craniata</taxon>
        <taxon>Vertebrata</taxon>
        <taxon>Euteleostomi</taxon>
        <taxon>Actinopterygii</taxon>
        <taxon>Chondrostei</taxon>
        <taxon>Acipenseriformes</taxon>
        <taxon>Acipenseridae</taxon>
        <taxon>Acipenser</taxon>
    </lineage>
</organism>
<comment type="subcellular location">
    <subcellularLocation>
        <location evidence="1">Cell membrane</location>
        <topology evidence="1">Single-pass type I membrane protein</topology>
    </subcellularLocation>
</comment>
<dbReference type="PANTHER" id="PTHR25466:SF9">
    <property type="entry name" value="FIBRONECTIN TYPE-III DOMAIN-CONTAINING PROTEIN"/>
    <property type="match status" value="1"/>
</dbReference>
<keyword evidence="6 11" id="KW-0472">Membrane</keyword>
<dbReference type="GO" id="GO:0071222">
    <property type="term" value="P:cellular response to lipopolysaccharide"/>
    <property type="evidence" value="ECO:0007669"/>
    <property type="project" value="TreeGrafter"/>
</dbReference>
<comment type="caution">
    <text evidence="14">The sequence shown here is derived from an EMBL/GenBank/DDBJ whole genome shotgun (WGS) entry which is preliminary data.</text>
</comment>
<feature type="transmembrane region" description="Helical" evidence="11">
    <location>
        <begin position="244"/>
        <end position="263"/>
    </location>
</feature>
<evidence type="ECO:0000256" key="7">
    <source>
        <dbReference type="ARBA" id="ARBA00023157"/>
    </source>
</evidence>
<dbReference type="Pfam" id="PF08205">
    <property type="entry name" value="C2-set_2"/>
    <property type="match status" value="1"/>
</dbReference>
<dbReference type="PANTHER" id="PTHR25466">
    <property type="entry name" value="T-LYMPHOCYTE ACTIVATION ANTIGEN"/>
    <property type="match status" value="1"/>
</dbReference>
<dbReference type="PROSITE" id="PS51257">
    <property type="entry name" value="PROKAR_LIPOPROTEIN"/>
    <property type="match status" value="1"/>
</dbReference>
<gene>
    <name evidence="14" type="ORF">AOXY_G15833</name>
</gene>
<dbReference type="Pfam" id="PF07679">
    <property type="entry name" value="I-set"/>
    <property type="match status" value="1"/>
</dbReference>
<dbReference type="InterPro" id="IPR003599">
    <property type="entry name" value="Ig_sub"/>
</dbReference>
<dbReference type="InterPro" id="IPR013783">
    <property type="entry name" value="Ig-like_fold"/>
</dbReference>
<evidence type="ECO:0000256" key="10">
    <source>
        <dbReference type="ARBA" id="ARBA00023319"/>
    </source>
</evidence>
<keyword evidence="2" id="KW-1003">Cell membrane</keyword>
<evidence type="ECO:0000256" key="11">
    <source>
        <dbReference type="SAM" id="Phobius"/>
    </source>
</evidence>
<dbReference type="GO" id="GO:0009897">
    <property type="term" value="C:external side of plasma membrane"/>
    <property type="evidence" value="ECO:0007669"/>
    <property type="project" value="TreeGrafter"/>
</dbReference>
<evidence type="ECO:0000259" key="13">
    <source>
        <dbReference type="PROSITE" id="PS50835"/>
    </source>
</evidence>
<keyword evidence="9" id="KW-0325">Glycoprotein</keyword>
<dbReference type="Gene3D" id="2.60.40.10">
    <property type="entry name" value="Immunoglobulins"/>
    <property type="match status" value="2"/>
</dbReference>
<protein>
    <recommendedName>
        <fullName evidence="13">Ig-like domain-containing protein</fullName>
    </recommendedName>
</protein>
<dbReference type="PROSITE" id="PS50835">
    <property type="entry name" value="IG_LIKE"/>
    <property type="match status" value="2"/>
</dbReference>
<keyword evidence="4 12" id="KW-0732">Signal</keyword>
<keyword evidence="5 11" id="KW-1133">Transmembrane helix</keyword>
<keyword evidence="7" id="KW-1015">Disulfide bond</keyword>
<dbReference type="InterPro" id="IPR051713">
    <property type="entry name" value="T-cell_Activation_Regulation"/>
</dbReference>
<evidence type="ECO:0000256" key="2">
    <source>
        <dbReference type="ARBA" id="ARBA00022475"/>
    </source>
</evidence>
<name>A0AAD8D7C1_ACIOX</name>
<dbReference type="InterPro" id="IPR036179">
    <property type="entry name" value="Ig-like_dom_sf"/>
</dbReference>
<keyword evidence="15" id="KW-1185">Reference proteome</keyword>
<dbReference type="InterPro" id="IPR013098">
    <property type="entry name" value="Ig_I-set"/>
</dbReference>
<feature type="chain" id="PRO_5041936651" description="Ig-like domain-containing protein" evidence="12">
    <location>
        <begin position="26"/>
        <end position="286"/>
    </location>
</feature>
<dbReference type="SMART" id="SM00409">
    <property type="entry name" value="IG"/>
    <property type="match status" value="2"/>
</dbReference>
<dbReference type="InterPro" id="IPR007110">
    <property type="entry name" value="Ig-like_dom"/>
</dbReference>
<evidence type="ECO:0000256" key="9">
    <source>
        <dbReference type="ARBA" id="ARBA00023180"/>
    </source>
</evidence>
<keyword evidence="10" id="KW-0393">Immunoglobulin domain</keyword>
<dbReference type="GO" id="GO:0042130">
    <property type="term" value="P:negative regulation of T cell proliferation"/>
    <property type="evidence" value="ECO:0007669"/>
    <property type="project" value="TreeGrafter"/>
</dbReference>
<dbReference type="GO" id="GO:0007166">
    <property type="term" value="P:cell surface receptor signaling pathway"/>
    <property type="evidence" value="ECO:0007669"/>
    <property type="project" value="TreeGrafter"/>
</dbReference>
<keyword evidence="3 11" id="KW-0812">Transmembrane</keyword>
<dbReference type="Proteomes" id="UP001230051">
    <property type="component" value="Unassembled WGS sequence"/>
</dbReference>
<evidence type="ECO:0000256" key="1">
    <source>
        <dbReference type="ARBA" id="ARBA00004251"/>
    </source>
</evidence>
<evidence type="ECO:0000256" key="8">
    <source>
        <dbReference type="ARBA" id="ARBA00023170"/>
    </source>
</evidence>
<dbReference type="SUPFAM" id="SSF48726">
    <property type="entry name" value="Immunoglobulin"/>
    <property type="match status" value="2"/>
</dbReference>
<proteinExistence type="predicted"/>
<evidence type="ECO:0000256" key="3">
    <source>
        <dbReference type="ARBA" id="ARBA00022692"/>
    </source>
</evidence>
<dbReference type="GO" id="GO:0031295">
    <property type="term" value="P:T cell costimulation"/>
    <property type="evidence" value="ECO:0007669"/>
    <property type="project" value="TreeGrafter"/>
</dbReference>
<feature type="domain" description="Ig-like" evidence="13">
    <location>
        <begin position="136"/>
        <end position="228"/>
    </location>
</feature>
<evidence type="ECO:0000313" key="15">
    <source>
        <dbReference type="Proteomes" id="UP001230051"/>
    </source>
</evidence>
<feature type="domain" description="Ig-like" evidence="13">
    <location>
        <begin position="21"/>
        <end position="126"/>
    </location>
</feature>
<keyword evidence="8" id="KW-0675">Receptor</keyword>
<dbReference type="AlphaFoldDB" id="A0AAD8D7C1"/>
<accession>A0AAD8D7C1</accession>
<evidence type="ECO:0000256" key="12">
    <source>
        <dbReference type="SAM" id="SignalP"/>
    </source>
</evidence>
<dbReference type="EMBL" id="JAGXEW010000014">
    <property type="protein sequence ID" value="KAK1163895.1"/>
    <property type="molecule type" value="Genomic_DNA"/>
</dbReference>
<evidence type="ECO:0000313" key="14">
    <source>
        <dbReference type="EMBL" id="KAK1163895.1"/>
    </source>
</evidence>
<dbReference type="GO" id="GO:0042102">
    <property type="term" value="P:positive regulation of T cell proliferation"/>
    <property type="evidence" value="ECO:0007669"/>
    <property type="project" value="TreeGrafter"/>
</dbReference>
<evidence type="ECO:0000256" key="4">
    <source>
        <dbReference type="ARBA" id="ARBA00022729"/>
    </source>
</evidence>
<sequence length="286" mass="31691">MTSSCYRAWLTAGLWLSCLSPLTVAGNNLFSVNCTAESTGRINEVTELQCVLQSQSKNLIVEKIWWKKVGSDGKLLNSTPRFQLKKELNNTDRDVSLLVKDTQITDEGIYQCVVSSDGGFGEAQITLKVKADYSKPTVHLAPGQTLQEGKEVTLRCSSGGGYPEARIHWFDHNGSNLSAAAQFSFTQALDKRFNLTSELTITQSSSSLPYNCSVINQQGEAETSSELLFLLDPKTLTAENRQRWRVPWIPCMLCLVFVTGFVLRKLYKHQKSSNADDPTPPVADSQ</sequence>
<feature type="signal peptide" evidence="12">
    <location>
        <begin position="1"/>
        <end position="25"/>
    </location>
</feature>
<dbReference type="InterPro" id="IPR013162">
    <property type="entry name" value="CD80_C2-set"/>
</dbReference>
<reference evidence="14" key="1">
    <citation type="submission" date="2022-02" db="EMBL/GenBank/DDBJ databases">
        <title>Atlantic sturgeon de novo genome assembly.</title>
        <authorList>
            <person name="Stock M."/>
            <person name="Klopp C."/>
            <person name="Guiguen Y."/>
            <person name="Cabau C."/>
            <person name="Parinello H."/>
            <person name="Santidrian Yebra-Pimentel E."/>
            <person name="Kuhl H."/>
            <person name="Dirks R.P."/>
            <person name="Guessner J."/>
            <person name="Wuertz S."/>
            <person name="Du K."/>
            <person name="Schartl M."/>
        </authorList>
    </citation>
    <scope>NUCLEOTIDE SEQUENCE</scope>
    <source>
        <strain evidence="14">STURGEONOMICS-FGT-2020</strain>
        <tissue evidence="14">Whole blood</tissue>
    </source>
</reference>
<dbReference type="GO" id="GO:0006955">
    <property type="term" value="P:immune response"/>
    <property type="evidence" value="ECO:0007669"/>
    <property type="project" value="TreeGrafter"/>
</dbReference>
<evidence type="ECO:0000256" key="6">
    <source>
        <dbReference type="ARBA" id="ARBA00023136"/>
    </source>
</evidence>
<evidence type="ECO:0000256" key="5">
    <source>
        <dbReference type="ARBA" id="ARBA00022989"/>
    </source>
</evidence>